<feature type="transmembrane region" description="Helical" evidence="7">
    <location>
        <begin position="68"/>
        <end position="89"/>
    </location>
</feature>
<sequence>MRSRVWLTILLSVVSLLAIGPFALMVVIALTPRYSPVLPHAWPASLTLDNIVQVLSTESFLRWTGNTVIYSAVSVVAVLLSASMAAYVFARKRFPGRDVLLWSLLSTLMVPFHAVLMPSIVIIQLLGWADTYWGLIIPTLANAQAVLLLRQFIRALPDEVFDAARIDGAGDWRVYWNVVLPLCRPVLATLAVFVFLWHWNDFLWPLVVSGTGDTGTLTVGLSTLDAGHLTIPELMSAATVTGLPCLLVFLLLQRRLVSTVGFTGPGR</sequence>
<evidence type="ECO:0000256" key="5">
    <source>
        <dbReference type="ARBA" id="ARBA00022989"/>
    </source>
</evidence>
<keyword evidence="6 7" id="KW-0472">Membrane</keyword>
<dbReference type="Gene3D" id="1.10.3720.10">
    <property type="entry name" value="MetI-like"/>
    <property type="match status" value="1"/>
</dbReference>
<dbReference type="PROSITE" id="PS50928">
    <property type="entry name" value="ABC_TM1"/>
    <property type="match status" value="1"/>
</dbReference>
<keyword evidence="5 7" id="KW-1133">Transmembrane helix</keyword>
<accession>A0A316HLZ7</accession>
<dbReference type="RefSeq" id="WP_109641782.1">
    <property type="nucleotide sequence ID" value="NZ_QGHB01000020.1"/>
</dbReference>
<comment type="subcellular location">
    <subcellularLocation>
        <location evidence="1 7">Cell membrane</location>
        <topology evidence="1 7">Multi-pass membrane protein</topology>
    </subcellularLocation>
</comment>
<dbReference type="Pfam" id="PF00528">
    <property type="entry name" value="BPD_transp_1"/>
    <property type="match status" value="1"/>
</dbReference>
<comment type="caution">
    <text evidence="9">The sequence shown here is derived from an EMBL/GenBank/DDBJ whole genome shotgun (WGS) entry which is preliminary data.</text>
</comment>
<evidence type="ECO:0000256" key="6">
    <source>
        <dbReference type="ARBA" id="ARBA00023136"/>
    </source>
</evidence>
<evidence type="ECO:0000256" key="7">
    <source>
        <dbReference type="RuleBase" id="RU363032"/>
    </source>
</evidence>
<dbReference type="InterPro" id="IPR035906">
    <property type="entry name" value="MetI-like_sf"/>
</dbReference>
<evidence type="ECO:0000313" key="10">
    <source>
        <dbReference type="Proteomes" id="UP000246005"/>
    </source>
</evidence>
<feature type="transmembrane region" description="Helical" evidence="7">
    <location>
        <begin position="174"/>
        <end position="199"/>
    </location>
</feature>
<proteinExistence type="inferred from homology"/>
<dbReference type="InterPro" id="IPR000515">
    <property type="entry name" value="MetI-like"/>
</dbReference>
<reference evidence="9 10" key="1">
    <citation type="submission" date="2018-05" db="EMBL/GenBank/DDBJ databases">
        <title>Genomic Encyclopedia of Type Strains, Phase IV (KMG-IV): sequencing the most valuable type-strain genomes for metagenomic binning, comparative biology and taxonomic classification.</title>
        <authorList>
            <person name="Goeker M."/>
        </authorList>
    </citation>
    <scope>NUCLEOTIDE SEQUENCE [LARGE SCALE GENOMIC DNA]</scope>
    <source>
        <strain evidence="9 10">DSM 45480</strain>
    </source>
</reference>
<dbReference type="GO" id="GO:0005886">
    <property type="term" value="C:plasma membrane"/>
    <property type="evidence" value="ECO:0007669"/>
    <property type="project" value="UniProtKB-SubCell"/>
</dbReference>
<evidence type="ECO:0000256" key="2">
    <source>
        <dbReference type="ARBA" id="ARBA00022448"/>
    </source>
</evidence>
<dbReference type="EMBL" id="QGHB01000020">
    <property type="protein sequence ID" value="PWK81026.1"/>
    <property type="molecule type" value="Genomic_DNA"/>
</dbReference>
<feature type="transmembrane region" description="Helical" evidence="7">
    <location>
        <begin position="7"/>
        <end position="30"/>
    </location>
</feature>
<keyword evidence="3" id="KW-1003">Cell membrane</keyword>
<dbReference type="Proteomes" id="UP000246005">
    <property type="component" value="Unassembled WGS sequence"/>
</dbReference>
<dbReference type="PANTHER" id="PTHR43744">
    <property type="entry name" value="ABC TRANSPORTER PERMEASE PROTEIN MG189-RELATED-RELATED"/>
    <property type="match status" value="1"/>
</dbReference>
<dbReference type="AlphaFoldDB" id="A0A316HLZ7"/>
<name>A0A316HLZ7_9PSEU</name>
<evidence type="ECO:0000256" key="1">
    <source>
        <dbReference type="ARBA" id="ARBA00004651"/>
    </source>
</evidence>
<protein>
    <submittedName>
        <fullName evidence="9">Multiple sugar transport system permease protein</fullName>
    </submittedName>
</protein>
<feature type="transmembrane region" description="Helical" evidence="7">
    <location>
        <begin position="132"/>
        <end position="153"/>
    </location>
</feature>
<dbReference type="GO" id="GO:0055085">
    <property type="term" value="P:transmembrane transport"/>
    <property type="evidence" value="ECO:0007669"/>
    <property type="project" value="InterPro"/>
</dbReference>
<gene>
    <name evidence="9" type="ORF">C8D88_12076</name>
</gene>
<evidence type="ECO:0000313" key="9">
    <source>
        <dbReference type="EMBL" id="PWK81026.1"/>
    </source>
</evidence>
<evidence type="ECO:0000256" key="4">
    <source>
        <dbReference type="ARBA" id="ARBA00022692"/>
    </source>
</evidence>
<feature type="transmembrane region" description="Helical" evidence="7">
    <location>
        <begin position="234"/>
        <end position="252"/>
    </location>
</feature>
<organism evidence="9 10">
    <name type="scientific">Lentzea atacamensis</name>
    <dbReference type="NCBI Taxonomy" id="531938"/>
    <lineage>
        <taxon>Bacteria</taxon>
        <taxon>Bacillati</taxon>
        <taxon>Actinomycetota</taxon>
        <taxon>Actinomycetes</taxon>
        <taxon>Pseudonocardiales</taxon>
        <taxon>Pseudonocardiaceae</taxon>
        <taxon>Lentzea</taxon>
    </lineage>
</organism>
<dbReference type="CDD" id="cd06261">
    <property type="entry name" value="TM_PBP2"/>
    <property type="match status" value="1"/>
</dbReference>
<keyword evidence="2 7" id="KW-0813">Transport</keyword>
<keyword evidence="9" id="KW-0762">Sugar transport</keyword>
<keyword evidence="4 7" id="KW-0812">Transmembrane</keyword>
<dbReference type="SUPFAM" id="SSF161098">
    <property type="entry name" value="MetI-like"/>
    <property type="match status" value="1"/>
</dbReference>
<feature type="domain" description="ABC transmembrane type-1" evidence="8">
    <location>
        <begin position="64"/>
        <end position="252"/>
    </location>
</feature>
<feature type="transmembrane region" description="Helical" evidence="7">
    <location>
        <begin position="101"/>
        <end position="126"/>
    </location>
</feature>
<dbReference type="PANTHER" id="PTHR43744:SF12">
    <property type="entry name" value="ABC TRANSPORTER PERMEASE PROTEIN MG189-RELATED"/>
    <property type="match status" value="1"/>
</dbReference>
<comment type="similarity">
    <text evidence="7">Belongs to the binding-protein-dependent transport system permease family.</text>
</comment>
<evidence type="ECO:0000256" key="3">
    <source>
        <dbReference type="ARBA" id="ARBA00022475"/>
    </source>
</evidence>
<evidence type="ECO:0000259" key="8">
    <source>
        <dbReference type="PROSITE" id="PS50928"/>
    </source>
</evidence>